<protein>
    <submittedName>
        <fullName evidence="1">Uncharacterized protein</fullName>
    </submittedName>
</protein>
<dbReference type="Proteomes" id="UP000308600">
    <property type="component" value="Unassembled WGS sequence"/>
</dbReference>
<evidence type="ECO:0000313" key="1">
    <source>
        <dbReference type="EMBL" id="TFK68539.1"/>
    </source>
</evidence>
<dbReference type="EMBL" id="ML208349">
    <property type="protein sequence ID" value="TFK68539.1"/>
    <property type="molecule type" value="Genomic_DNA"/>
</dbReference>
<gene>
    <name evidence="1" type="ORF">BDN72DRAFT_898032</name>
</gene>
<evidence type="ECO:0000313" key="2">
    <source>
        <dbReference type="Proteomes" id="UP000308600"/>
    </source>
</evidence>
<name>A0ACD3ATG1_9AGAR</name>
<proteinExistence type="predicted"/>
<accession>A0ACD3ATG1</accession>
<sequence>MDLGYSSPALSAFGEAQVIAGEKTAQSGGEHGPQIISISTAFNPETHSTEPDLAFSSSDNVLFYVDTKVLAKASPQAFQSLISAPPLHETPPGSMRIVLIQEASPVLNVMLHVLYGTSCARHSPTFEVLADAVNHMPLYKISPTTHITPSSHIYSTLVAYAPVYPLELYALAGHHHLYELAVATSSHLLSYQIPSMSEETAQRMGSLYLKRLFDLHLNRFNALREMLLRPPHPHLPTKECSLADQGALRRAWALASAYLAWEARADLSTHGIKLVFGPLIKQLACQLCKESLETMLREIVARWASVKHTI</sequence>
<keyword evidence="2" id="KW-1185">Reference proteome</keyword>
<organism evidence="1 2">
    <name type="scientific">Pluteus cervinus</name>
    <dbReference type="NCBI Taxonomy" id="181527"/>
    <lineage>
        <taxon>Eukaryota</taxon>
        <taxon>Fungi</taxon>
        <taxon>Dikarya</taxon>
        <taxon>Basidiomycota</taxon>
        <taxon>Agaricomycotina</taxon>
        <taxon>Agaricomycetes</taxon>
        <taxon>Agaricomycetidae</taxon>
        <taxon>Agaricales</taxon>
        <taxon>Pluteineae</taxon>
        <taxon>Pluteaceae</taxon>
        <taxon>Pluteus</taxon>
    </lineage>
</organism>
<reference evidence="1 2" key="1">
    <citation type="journal article" date="2019" name="Nat. Ecol. Evol.">
        <title>Megaphylogeny resolves global patterns of mushroom evolution.</title>
        <authorList>
            <person name="Varga T."/>
            <person name="Krizsan K."/>
            <person name="Foldi C."/>
            <person name="Dima B."/>
            <person name="Sanchez-Garcia M."/>
            <person name="Sanchez-Ramirez S."/>
            <person name="Szollosi G.J."/>
            <person name="Szarkandi J.G."/>
            <person name="Papp V."/>
            <person name="Albert L."/>
            <person name="Andreopoulos W."/>
            <person name="Angelini C."/>
            <person name="Antonin V."/>
            <person name="Barry K.W."/>
            <person name="Bougher N.L."/>
            <person name="Buchanan P."/>
            <person name="Buyck B."/>
            <person name="Bense V."/>
            <person name="Catcheside P."/>
            <person name="Chovatia M."/>
            <person name="Cooper J."/>
            <person name="Damon W."/>
            <person name="Desjardin D."/>
            <person name="Finy P."/>
            <person name="Geml J."/>
            <person name="Haridas S."/>
            <person name="Hughes K."/>
            <person name="Justo A."/>
            <person name="Karasinski D."/>
            <person name="Kautmanova I."/>
            <person name="Kiss B."/>
            <person name="Kocsube S."/>
            <person name="Kotiranta H."/>
            <person name="LaButti K.M."/>
            <person name="Lechner B.E."/>
            <person name="Liimatainen K."/>
            <person name="Lipzen A."/>
            <person name="Lukacs Z."/>
            <person name="Mihaltcheva S."/>
            <person name="Morgado L.N."/>
            <person name="Niskanen T."/>
            <person name="Noordeloos M.E."/>
            <person name="Ohm R.A."/>
            <person name="Ortiz-Santana B."/>
            <person name="Ovrebo C."/>
            <person name="Racz N."/>
            <person name="Riley R."/>
            <person name="Savchenko A."/>
            <person name="Shiryaev A."/>
            <person name="Soop K."/>
            <person name="Spirin V."/>
            <person name="Szebenyi C."/>
            <person name="Tomsovsky M."/>
            <person name="Tulloss R.E."/>
            <person name="Uehling J."/>
            <person name="Grigoriev I.V."/>
            <person name="Vagvolgyi C."/>
            <person name="Papp T."/>
            <person name="Martin F.M."/>
            <person name="Miettinen O."/>
            <person name="Hibbett D.S."/>
            <person name="Nagy L.G."/>
        </authorList>
    </citation>
    <scope>NUCLEOTIDE SEQUENCE [LARGE SCALE GENOMIC DNA]</scope>
    <source>
        <strain evidence="1 2">NL-1719</strain>
    </source>
</reference>